<dbReference type="InterPro" id="IPR038765">
    <property type="entry name" value="Papain-like_cys_pep_sf"/>
</dbReference>
<dbReference type="OrthoDB" id="409956at2759"/>
<evidence type="ECO:0000313" key="7">
    <source>
        <dbReference type="Proteomes" id="UP000654075"/>
    </source>
</evidence>
<keyword evidence="3" id="KW-0833">Ubl conjugation pathway</keyword>
<dbReference type="InterPro" id="IPR003323">
    <property type="entry name" value="OTU_dom"/>
</dbReference>
<dbReference type="GO" id="GO:0004843">
    <property type="term" value="F:cysteine-type deubiquitinase activity"/>
    <property type="evidence" value="ECO:0007669"/>
    <property type="project" value="UniProtKB-UniRule"/>
</dbReference>
<keyword evidence="2 3" id="KW-0378">Hydrolase</keyword>
<comment type="subcellular location">
    <subcellularLocation>
        <location evidence="3">Cytoplasm</location>
    </subcellularLocation>
</comment>
<dbReference type="CDD" id="cd22744">
    <property type="entry name" value="OTU"/>
    <property type="match status" value="1"/>
</dbReference>
<dbReference type="EMBL" id="CAJNNV010033160">
    <property type="protein sequence ID" value="CAE8642437.1"/>
    <property type="molecule type" value="Genomic_DNA"/>
</dbReference>
<dbReference type="Pfam" id="PF02338">
    <property type="entry name" value="OTU"/>
    <property type="match status" value="1"/>
</dbReference>
<evidence type="ECO:0000256" key="4">
    <source>
        <dbReference type="SAM" id="MobiDB-lite"/>
    </source>
</evidence>
<dbReference type="Proteomes" id="UP000654075">
    <property type="component" value="Unassembled WGS sequence"/>
</dbReference>
<comment type="catalytic activity">
    <reaction evidence="1 3">
        <text>Thiol-dependent hydrolysis of ester, thioester, amide, peptide and isopeptide bonds formed by the C-terminal Gly of ubiquitin (a 76-residue protein attached to proteins as an intracellular targeting signal).</text>
        <dbReference type="EC" id="3.4.19.12"/>
    </reaction>
</comment>
<dbReference type="AlphaFoldDB" id="A0A813HU70"/>
<gene>
    <name evidence="6" type="ORF">PGLA1383_LOCUS56937</name>
</gene>
<dbReference type="PANTHER" id="PTHR13312:SF0">
    <property type="entry name" value="UBIQUITIN THIOESTERASE OTU1"/>
    <property type="match status" value="1"/>
</dbReference>
<dbReference type="PANTHER" id="PTHR13312">
    <property type="entry name" value="HIV-INDUCED PROTEIN-7-LIKE PROTEASE"/>
    <property type="match status" value="1"/>
</dbReference>
<evidence type="ECO:0000256" key="3">
    <source>
        <dbReference type="RuleBase" id="RU367104"/>
    </source>
</evidence>
<dbReference type="GO" id="GO:0005634">
    <property type="term" value="C:nucleus"/>
    <property type="evidence" value="ECO:0007669"/>
    <property type="project" value="TreeGrafter"/>
</dbReference>
<keyword evidence="7" id="KW-1185">Reference proteome</keyword>
<dbReference type="SUPFAM" id="SSF54001">
    <property type="entry name" value="Cysteine proteinases"/>
    <property type="match status" value="1"/>
</dbReference>
<organism evidence="6 7">
    <name type="scientific">Polarella glacialis</name>
    <name type="common">Dinoflagellate</name>
    <dbReference type="NCBI Taxonomy" id="89957"/>
    <lineage>
        <taxon>Eukaryota</taxon>
        <taxon>Sar</taxon>
        <taxon>Alveolata</taxon>
        <taxon>Dinophyceae</taxon>
        <taxon>Suessiales</taxon>
        <taxon>Suessiaceae</taxon>
        <taxon>Polarella</taxon>
    </lineage>
</organism>
<feature type="compositionally biased region" description="Low complexity" evidence="4">
    <location>
        <begin position="114"/>
        <end position="126"/>
    </location>
</feature>
<dbReference type="PROSITE" id="PS50802">
    <property type="entry name" value="OTU"/>
    <property type="match status" value="1"/>
</dbReference>
<protein>
    <recommendedName>
        <fullName evidence="3">Ubiquitin thioesterase OTU</fullName>
        <ecNumber evidence="3">3.4.19.12</ecNumber>
    </recommendedName>
</protein>
<comment type="function">
    <text evidence="3">Hydrolase that can remove conjugated ubiquitin from proteins and may therefore play an important regulatory role at the level of protein turnover by preventing degradation.</text>
</comment>
<keyword evidence="3" id="KW-0963">Cytoplasm</keyword>
<dbReference type="GO" id="GO:0036503">
    <property type="term" value="P:ERAD pathway"/>
    <property type="evidence" value="ECO:0007669"/>
    <property type="project" value="TreeGrafter"/>
</dbReference>
<dbReference type="GO" id="GO:0030968">
    <property type="term" value="P:endoplasmic reticulum unfolded protein response"/>
    <property type="evidence" value="ECO:0007669"/>
    <property type="project" value="TreeGrafter"/>
</dbReference>
<accession>A0A813HU70</accession>
<feature type="domain" description="OTU" evidence="5">
    <location>
        <begin position="247"/>
        <end position="387"/>
    </location>
</feature>
<dbReference type="GO" id="GO:0005829">
    <property type="term" value="C:cytosol"/>
    <property type="evidence" value="ECO:0007669"/>
    <property type="project" value="TreeGrafter"/>
</dbReference>
<evidence type="ECO:0000256" key="1">
    <source>
        <dbReference type="ARBA" id="ARBA00000707"/>
    </source>
</evidence>
<dbReference type="Gene3D" id="3.90.70.80">
    <property type="match status" value="1"/>
</dbReference>
<evidence type="ECO:0000259" key="5">
    <source>
        <dbReference type="PROSITE" id="PS50802"/>
    </source>
</evidence>
<feature type="region of interest" description="Disordered" evidence="4">
    <location>
        <begin position="177"/>
        <end position="196"/>
    </location>
</feature>
<keyword evidence="3" id="KW-0788">Thiol protease</keyword>
<sequence>MDLPQRPWEEQAPHLPSSWSSGGLPYPAIRAPVPGLLAASFIELRPQPVCDKFVWNPRGFLRSHGQCLAVCEKAPLPGRTVRKLREQLASSEVDACVDVGIDAAEVATSSGVTAEASSNEAEVSSRAGDDFPDSSEEVTIDTGCNSAAATPAVQAIGCDAATAADEAEVVALAPDLAQPEGEEQSSATGPPAPTCQKCDKCDGPHATSDCPHFKKKREDHKDAWVNYGTEKPKQMGSNGGNFVLRQGHCVPQPGDGSCLFHSLCYGLNRSGFQAPPLQASQLRRELSGFLMRNPEQEIAGDTLEEWVRWDANSSVTSYASRMSVSGWGGGIEMAACSLLKGVNIHVYEKRWLGGFKRISCFDCPEQTDRSIHVLYRGGVHYDAIDIY</sequence>
<keyword evidence="3" id="KW-0645">Protease</keyword>
<comment type="caution">
    <text evidence="6">The sequence shown here is derived from an EMBL/GenBank/DDBJ whole genome shotgun (WGS) entry which is preliminary data.</text>
</comment>
<dbReference type="GO" id="GO:0016579">
    <property type="term" value="P:protein deubiquitination"/>
    <property type="evidence" value="ECO:0007669"/>
    <property type="project" value="TreeGrafter"/>
</dbReference>
<dbReference type="EC" id="3.4.19.12" evidence="3"/>
<feature type="compositionally biased region" description="Acidic residues" evidence="4">
    <location>
        <begin position="130"/>
        <end position="139"/>
    </location>
</feature>
<evidence type="ECO:0000256" key="2">
    <source>
        <dbReference type="ARBA" id="ARBA00022801"/>
    </source>
</evidence>
<evidence type="ECO:0000313" key="6">
    <source>
        <dbReference type="EMBL" id="CAE8642437.1"/>
    </source>
</evidence>
<name>A0A813HU70_POLGL</name>
<reference evidence="6" key="1">
    <citation type="submission" date="2021-02" db="EMBL/GenBank/DDBJ databases">
        <authorList>
            <person name="Dougan E. K."/>
            <person name="Rhodes N."/>
            <person name="Thang M."/>
            <person name="Chan C."/>
        </authorList>
    </citation>
    <scope>NUCLEOTIDE SEQUENCE</scope>
</reference>
<proteinExistence type="predicted"/>
<feature type="region of interest" description="Disordered" evidence="4">
    <location>
        <begin position="109"/>
        <end position="139"/>
    </location>
</feature>